<dbReference type="Gene3D" id="2.60.40.2230">
    <property type="entry name" value="Uncharacterised protein YcnI-like PF07987, DUF1775"/>
    <property type="match status" value="1"/>
</dbReference>
<protein>
    <submittedName>
        <fullName evidence="2">Unannotated protein</fullName>
    </submittedName>
</protein>
<dbReference type="InterPro" id="IPR038507">
    <property type="entry name" value="YcnI-like_sf"/>
</dbReference>
<proteinExistence type="predicted"/>
<evidence type="ECO:0000259" key="1">
    <source>
        <dbReference type="Pfam" id="PF07987"/>
    </source>
</evidence>
<evidence type="ECO:0000313" key="2">
    <source>
        <dbReference type="EMBL" id="CAB4682328.1"/>
    </source>
</evidence>
<name>A0A6J6NB74_9ZZZZ</name>
<dbReference type="EMBL" id="CAEZXP010000001">
    <property type="protein sequence ID" value="CAB4682328.1"/>
    <property type="molecule type" value="Genomic_DNA"/>
</dbReference>
<dbReference type="InterPro" id="IPR012533">
    <property type="entry name" value="YcnI-copper_dom"/>
</dbReference>
<sequence>MLRKSRVRLLVFGAAAVAALAVGIPLASGHATLTLLFPVPGTQPLTAATDTWLLRVPNERYHRSTWKVVLHIPAVAQSSFTLRQHPGWKTTLTTQDTGAKDGNGDPVSVVTDVTWQALPGNNIGPGTAWYGEFQFRFKNPATPGPVCFHVDQYYNGQTKGAPVEVVSWADGAGTAHPAPCVNVVSS</sequence>
<reference evidence="2" key="1">
    <citation type="submission" date="2020-05" db="EMBL/GenBank/DDBJ databases">
        <authorList>
            <person name="Chiriac C."/>
            <person name="Salcher M."/>
            <person name="Ghai R."/>
            <person name="Kavagutti S V."/>
        </authorList>
    </citation>
    <scope>NUCLEOTIDE SEQUENCE</scope>
</reference>
<dbReference type="Pfam" id="PF07987">
    <property type="entry name" value="DUF1775"/>
    <property type="match status" value="1"/>
</dbReference>
<feature type="domain" description="YncI copper-binding" evidence="1">
    <location>
        <begin position="51"/>
        <end position="183"/>
    </location>
</feature>
<organism evidence="2">
    <name type="scientific">freshwater metagenome</name>
    <dbReference type="NCBI Taxonomy" id="449393"/>
    <lineage>
        <taxon>unclassified sequences</taxon>
        <taxon>metagenomes</taxon>
        <taxon>ecological metagenomes</taxon>
    </lineage>
</organism>
<accession>A0A6J6NB74</accession>
<gene>
    <name evidence="2" type="ORF">UFOPK2399_00028</name>
</gene>
<dbReference type="AlphaFoldDB" id="A0A6J6NB74"/>